<dbReference type="Pfam" id="PF13822">
    <property type="entry name" value="ACC_epsilon"/>
    <property type="match status" value="1"/>
</dbReference>
<proteinExistence type="predicted"/>
<evidence type="ECO:0000313" key="2">
    <source>
        <dbReference type="EMBL" id="GII90715.1"/>
    </source>
</evidence>
<dbReference type="GO" id="GO:0003989">
    <property type="term" value="F:acetyl-CoA carboxylase activity"/>
    <property type="evidence" value="ECO:0007669"/>
    <property type="project" value="InterPro"/>
</dbReference>
<evidence type="ECO:0000313" key="3">
    <source>
        <dbReference type="Proteomes" id="UP000606172"/>
    </source>
</evidence>
<evidence type="ECO:0008006" key="4">
    <source>
        <dbReference type="Google" id="ProtNLM"/>
    </source>
</evidence>
<accession>A0A919RB71</accession>
<dbReference type="EMBL" id="BOOW01000006">
    <property type="protein sequence ID" value="GII90715.1"/>
    <property type="molecule type" value="Genomic_DNA"/>
</dbReference>
<keyword evidence="3" id="KW-1185">Reference proteome</keyword>
<dbReference type="GO" id="GO:0004658">
    <property type="term" value="F:propionyl-CoA carboxylase activity"/>
    <property type="evidence" value="ECO:0007669"/>
    <property type="project" value="InterPro"/>
</dbReference>
<dbReference type="Proteomes" id="UP000606172">
    <property type="component" value="Unassembled WGS sequence"/>
</dbReference>
<evidence type="ECO:0000256" key="1">
    <source>
        <dbReference type="SAM" id="MobiDB-lite"/>
    </source>
</evidence>
<protein>
    <recommendedName>
        <fullName evidence="4">Acyl-CoA carboxylase subunit epsilon</fullName>
    </recommendedName>
</protein>
<dbReference type="InterPro" id="IPR032716">
    <property type="entry name" value="ACC_epsilon"/>
</dbReference>
<name>A0A919RB71_9ACTN</name>
<comment type="caution">
    <text evidence="2">The sequence shown here is derived from an EMBL/GenBank/DDBJ whole genome shotgun (WGS) entry which is preliminary data.</text>
</comment>
<feature type="region of interest" description="Disordered" evidence="1">
    <location>
        <begin position="32"/>
        <end position="71"/>
    </location>
</feature>
<dbReference type="RefSeq" id="WP_204021293.1">
    <property type="nucleotide sequence ID" value="NZ_BOOW01000006.1"/>
</dbReference>
<reference evidence="2" key="1">
    <citation type="submission" date="2021-01" db="EMBL/GenBank/DDBJ databases">
        <title>Whole genome shotgun sequence of Sinosporangium siamense NBRC 109515.</title>
        <authorList>
            <person name="Komaki H."/>
            <person name="Tamura T."/>
        </authorList>
    </citation>
    <scope>NUCLEOTIDE SEQUENCE</scope>
    <source>
        <strain evidence="2">NBRC 109515</strain>
    </source>
</reference>
<organism evidence="2 3">
    <name type="scientific">Sinosporangium siamense</name>
    <dbReference type="NCBI Taxonomy" id="1367973"/>
    <lineage>
        <taxon>Bacteria</taxon>
        <taxon>Bacillati</taxon>
        <taxon>Actinomycetota</taxon>
        <taxon>Actinomycetes</taxon>
        <taxon>Streptosporangiales</taxon>
        <taxon>Streptosporangiaceae</taxon>
        <taxon>Sinosporangium</taxon>
    </lineage>
</organism>
<dbReference type="AlphaFoldDB" id="A0A919RB71"/>
<sequence>MSGEPEIVIVRGAPTAAEVAAVTAVLMAAAQARRLSPPRVSPEPEPATWTRAGGFPGLGRWELSHRTRPHW</sequence>
<gene>
    <name evidence="2" type="ORF">Ssi02_09460</name>
</gene>